<dbReference type="Proteomes" id="UP000280696">
    <property type="component" value="Unassembled WGS sequence"/>
</dbReference>
<organism evidence="2 3">
    <name type="scientific">Parablautia intestinalis</name>
    <dbReference type="NCBI Taxonomy" id="2320100"/>
    <lineage>
        <taxon>Bacteria</taxon>
        <taxon>Bacillati</taxon>
        <taxon>Bacillota</taxon>
        <taxon>Clostridia</taxon>
        <taxon>Lachnospirales</taxon>
        <taxon>Lachnospiraceae</taxon>
        <taxon>Parablautia</taxon>
    </lineage>
</organism>
<proteinExistence type="predicted"/>
<reference evidence="2 3" key="1">
    <citation type="submission" date="2018-09" db="EMBL/GenBank/DDBJ databases">
        <title>Murine metabolic-syndrome-specific gut microbial biobank.</title>
        <authorList>
            <person name="Liu C."/>
        </authorList>
    </citation>
    <scope>NUCLEOTIDE SEQUENCE [LARGE SCALE GENOMIC DNA]</scope>
    <source>
        <strain evidence="2 3">0.1xD8-82</strain>
    </source>
</reference>
<comment type="caution">
    <text evidence="2">The sequence shown here is derived from an EMBL/GenBank/DDBJ whole genome shotgun (WGS) entry which is preliminary data.</text>
</comment>
<dbReference type="EMBL" id="RAYQ01000023">
    <property type="protein sequence ID" value="RKI89416.1"/>
    <property type="molecule type" value="Genomic_DNA"/>
</dbReference>
<accession>A0A3A9AQ77</accession>
<evidence type="ECO:0000256" key="1">
    <source>
        <dbReference type="SAM" id="MobiDB-lite"/>
    </source>
</evidence>
<gene>
    <name evidence="2" type="ORF">D7V94_18355</name>
</gene>
<dbReference type="AlphaFoldDB" id="A0A3A9AQ77"/>
<feature type="region of interest" description="Disordered" evidence="1">
    <location>
        <begin position="1"/>
        <end position="28"/>
    </location>
</feature>
<evidence type="ECO:0000313" key="2">
    <source>
        <dbReference type="EMBL" id="RKI89416.1"/>
    </source>
</evidence>
<evidence type="ECO:0000313" key="3">
    <source>
        <dbReference type="Proteomes" id="UP000280696"/>
    </source>
</evidence>
<sequence>MAPGAREGKKPSPLPDHGPCGGREKNLPCPVVQRLPKGERKALHRRLAAFYLVYRKIIYNYIFYNI</sequence>
<keyword evidence="3" id="KW-1185">Reference proteome</keyword>
<name>A0A3A9AQ77_9FIRM</name>
<feature type="compositionally biased region" description="Basic and acidic residues" evidence="1">
    <location>
        <begin position="1"/>
        <end position="10"/>
    </location>
</feature>
<protein>
    <submittedName>
        <fullName evidence="2">Uncharacterized protein</fullName>
    </submittedName>
</protein>